<comment type="caution">
    <text evidence="2">The sequence shown here is derived from an EMBL/GenBank/DDBJ whole genome shotgun (WGS) entry which is preliminary data.</text>
</comment>
<dbReference type="PANTHER" id="PTHR46865">
    <property type="entry name" value="OXIDOREDUCTASE-RELATED"/>
    <property type="match status" value="1"/>
</dbReference>
<dbReference type="InterPro" id="IPR002938">
    <property type="entry name" value="FAD-bd"/>
</dbReference>
<dbReference type="InterPro" id="IPR051704">
    <property type="entry name" value="FAD_aromatic-hydroxylase"/>
</dbReference>
<dbReference type="EMBL" id="QNUL01000002">
    <property type="protein sequence ID" value="REA63586.1"/>
    <property type="molecule type" value="Genomic_DNA"/>
</dbReference>
<keyword evidence="3" id="KW-1185">Reference proteome</keyword>
<dbReference type="Pfam" id="PF01494">
    <property type="entry name" value="FAD_binding_3"/>
    <property type="match status" value="1"/>
</dbReference>
<dbReference type="PRINTS" id="PR00420">
    <property type="entry name" value="RNGMNOXGNASE"/>
</dbReference>
<dbReference type="PANTHER" id="PTHR46865:SF8">
    <property type="entry name" value="POSSIBLE OXIDOREDUCTASE"/>
    <property type="match status" value="1"/>
</dbReference>
<dbReference type="OrthoDB" id="9766816at2"/>
<name>A0A3D8YGT9_9BACT</name>
<dbReference type="SUPFAM" id="SSF51905">
    <property type="entry name" value="FAD/NAD(P)-binding domain"/>
    <property type="match status" value="1"/>
</dbReference>
<protein>
    <recommendedName>
        <fullName evidence="1">FAD-binding domain-containing protein</fullName>
    </recommendedName>
</protein>
<evidence type="ECO:0000259" key="1">
    <source>
        <dbReference type="Pfam" id="PF01494"/>
    </source>
</evidence>
<gene>
    <name evidence="2" type="ORF">DSL64_03850</name>
</gene>
<organism evidence="2 3">
    <name type="scientific">Dyadobacter luteus</name>
    <dbReference type="NCBI Taxonomy" id="2259619"/>
    <lineage>
        <taxon>Bacteria</taxon>
        <taxon>Pseudomonadati</taxon>
        <taxon>Bacteroidota</taxon>
        <taxon>Cytophagia</taxon>
        <taxon>Cytophagales</taxon>
        <taxon>Spirosomataceae</taxon>
        <taxon>Dyadobacter</taxon>
    </lineage>
</organism>
<dbReference type="InterPro" id="IPR036188">
    <property type="entry name" value="FAD/NAD-bd_sf"/>
</dbReference>
<reference evidence="2 3" key="1">
    <citation type="submission" date="2018-07" db="EMBL/GenBank/DDBJ databases">
        <title>Dyadobacter roseus sp. nov., isolated from rose rhizosphere soil.</title>
        <authorList>
            <person name="Chen L."/>
        </authorList>
    </citation>
    <scope>NUCLEOTIDE SEQUENCE [LARGE SCALE GENOMIC DNA]</scope>
    <source>
        <strain evidence="2 3">RS19</strain>
    </source>
</reference>
<dbReference type="Gene3D" id="3.50.50.60">
    <property type="entry name" value="FAD/NAD(P)-binding domain"/>
    <property type="match status" value="1"/>
</dbReference>
<dbReference type="AlphaFoldDB" id="A0A3D8YGT9"/>
<accession>A0A3D8YGT9</accession>
<dbReference type="RefSeq" id="WP_115829334.1">
    <property type="nucleotide sequence ID" value="NZ_QNUL01000002.1"/>
</dbReference>
<evidence type="ECO:0000313" key="3">
    <source>
        <dbReference type="Proteomes" id="UP000256373"/>
    </source>
</evidence>
<proteinExistence type="predicted"/>
<sequence>MKHRIIISGGGIAGLTAAKFLTRQGHCVTVLERASSFSKSGFLISLKSFGISIMDELGLTDKLAEESSPSEFVNFRESNDQIIQGISYEKMNQHIERSVLITRGGLHHVLYNGLKEDVDFRFSASIDKLTQSDKGVSITLQDGGQLEADLLVVSEGLRSTTRQRYFPASVLEDFNVLYMGGRLKGPHAYTVGKFDIYVDVDKMLSIYPIAQDEIAIQCYIHSQGDAASIHSRANELLISSFQDYNKEIQHLLNRFAEEGIMFADKMGMINSPDLVKGNVVLLGDAGYCPTALSGMGASLSIYGAKALAHFIRENSNDLKTACRNYNTVMQPVVRKFQANAKNNAASFIPDSEEKLKRFVNSFRTASDLDVQKIMTDPIVLTEDQLKFRIS</sequence>
<evidence type="ECO:0000313" key="2">
    <source>
        <dbReference type="EMBL" id="REA63586.1"/>
    </source>
</evidence>
<feature type="domain" description="FAD-binding" evidence="1">
    <location>
        <begin position="5"/>
        <end position="309"/>
    </location>
</feature>
<dbReference type="Proteomes" id="UP000256373">
    <property type="component" value="Unassembled WGS sequence"/>
</dbReference>
<dbReference type="GO" id="GO:0071949">
    <property type="term" value="F:FAD binding"/>
    <property type="evidence" value="ECO:0007669"/>
    <property type="project" value="InterPro"/>
</dbReference>